<name>A0A7W7T5Z9_9PSEU</name>
<comment type="caution">
    <text evidence="1">The sequence shown here is derived from an EMBL/GenBank/DDBJ whole genome shotgun (WGS) entry which is preliminary data.</text>
</comment>
<accession>A0A7W7T5Z9</accession>
<gene>
    <name evidence="1" type="ORF">F4559_004565</name>
</gene>
<evidence type="ECO:0000313" key="1">
    <source>
        <dbReference type="EMBL" id="MBB4967206.1"/>
    </source>
</evidence>
<proteinExistence type="predicted"/>
<dbReference type="RefSeq" id="WP_246445310.1">
    <property type="nucleotide sequence ID" value="NZ_BAABAI010000020.1"/>
</dbReference>
<keyword evidence="2" id="KW-1185">Reference proteome</keyword>
<evidence type="ECO:0000313" key="2">
    <source>
        <dbReference type="Proteomes" id="UP000542674"/>
    </source>
</evidence>
<dbReference type="AlphaFoldDB" id="A0A7W7T5Z9"/>
<protein>
    <recommendedName>
        <fullName evidence="3">ESAT-6 protein secretion system EspG family protein</fullName>
    </recommendedName>
</protein>
<organism evidence="1 2">
    <name type="scientific">Saccharothrix violaceirubra</name>
    <dbReference type="NCBI Taxonomy" id="413306"/>
    <lineage>
        <taxon>Bacteria</taxon>
        <taxon>Bacillati</taxon>
        <taxon>Actinomycetota</taxon>
        <taxon>Actinomycetes</taxon>
        <taxon>Pseudonocardiales</taxon>
        <taxon>Pseudonocardiaceae</taxon>
        <taxon>Saccharothrix</taxon>
    </lineage>
</organism>
<dbReference type="EMBL" id="JACHJS010000001">
    <property type="protein sequence ID" value="MBB4967206.1"/>
    <property type="molecule type" value="Genomic_DNA"/>
</dbReference>
<evidence type="ECO:0008006" key="3">
    <source>
        <dbReference type="Google" id="ProtNLM"/>
    </source>
</evidence>
<dbReference type="Proteomes" id="UP000542674">
    <property type="component" value="Unassembled WGS sequence"/>
</dbReference>
<sequence length="194" mass="20642">MVDPLALSRAEVEFLLRVRPPALDSLRTELHLAPADADAGGRSLTARGLCRFAGGRVVFAAAVAAVADGLSRADRLIRLLGWDGDRPVVAHLLTGPGVHIGLVSARPDRFTAHRPGRAESLRDQVARFLDRHLTGKRRSTLLVRTAGATGSVDLAVAVDDDGTWSMSDTLASPTRTSPSSRDLAVARIAELVTR</sequence>
<reference evidence="1 2" key="1">
    <citation type="submission" date="2020-08" db="EMBL/GenBank/DDBJ databases">
        <title>Sequencing the genomes of 1000 actinobacteria strains.</title>
        <authorList>
            <person name="Klenk H.-P."/>
        </authorList>
    </citation>
    <scope>NUCLEOTIDE SEQUENCE [LARGE SCALE GENOMIC DNA]</scope>
    <source>
        <strain evidence="1 2">DSM 45084</strain>
    </source>
</reference>